<gene>
    <name evidence="10" type="ORF">JGI1_00558</name>
</gene>
<evidence type="ECO:0000256" key="4">
    <source>
        <dbReference type="ARBA" id="ARBA00022692"/>
    </source>
</evidence>
<evidence type="ECO:0000259" key="8">
    <source>
        <dbReference type="Pfam" id="PF02687"/>
    </source>
</evidence>
<dbReference type="InterPro" id="IPR003838">
    <property type="entry name" value="ABC3_permease_C"/>
</dbReference>
<dbReference type="Pfam" id="PF12704">
    <property type="entry name" value="MacB_PCD"/>
    <property type="match status" value="1"/>
</dbReference>
<dbReference type="Pfam" id="PF02687">
    <property type="entry name" value="FtsX"/>
    <property type="match status" value="1"/>
</dbReference>
<keyword evidence="4 7" id="KW-0812">Transmembrane</keyword>
<keyword evidence="10" id="KW-0449">Lipoprotein</keyword>
<keyword evidence="6 7" id="KW-0472">Membrane</keyword>
<dbReference type="InterPro" id="IPR051447">
    <property type="entry name" value="Lipoprotein-release_system"/>
</dbReference>
<dbReference type="STRING" id="1643428.GCA_001442855_00543"/>
<dbReference type="InterPro" id="IPR025857">
    <property type="entry name" value="MacB_PCD"/>
</dbReference>
<dbReference type="OrthoDB" id="9808461at2"/>
<keyword evidence="5 7" id="KW-1133">Transmembrane helix</keyword>
<feature type="domain" description="ABC3 transporter permease C-terminal" evidence="8">
    <location>
        <begin position="285"/>
        <end position="410"/>
    </location>
</feature>
<dbReference type="AlphaFoldDB" id="A0A0S4MVD4"/>
<evidence type="ECO:0000313" key="10">
    <source>
        <dbReference type="EMBL" id="CUU02693.1"/>
    </source>
</evidence>
<evidence type="ECO:0000256" key="1">
    <source>
        <dbReference type="ARBA" id="ARBA00004651"/>
    </source>
</evidence>
<sequence length="417" mass="47156">MLQLKFSQKTRSMPFEIFIAKRYIKSTRFTGFISFITLIAIIGIMLGTSSLIIALSISNGFEKELKEKVIGFTSHIQISKFDVRYHQKDDWISLEKLKKIPNVKSVSPFAGREAMIRSNYAIEGVYLKGILPEYDFSIIKRSIIDGKYDFDESDGNAKIIIGKKLANKIGVELGDKVVIVAIDPNNPYSLTPKIEQFKVAGIYETGMAEYDDIFVYVRLEHAQYLLDLGNKVSGFDVMLENIDLIDQTAVLIQDVLGYPYYARTMYQMYRNLFAWLELQKKPVPIVLGLIIIVAVFNIIGTLLMMVIEKTKEIGILKSMGADSKSIMKIFIYQGMFIGIIGTILGNILAYILCLIQLNYKPLSLPEDIYFMNSVPILLELWNFALVSIATLTLCFFASLIPSMIASRIQPAEAIRFA</sequence>
<feature type="transmembrane region" description="Helical" evidence="7">
    <location>
        <begin position="329"/>
        <end position="357"/>
    </location>
</feature>
<name>A0A0S4MVD4_9BACT</name>
<feature type="transmembrane region" description="Helical" evidence="7">
    <location>
        <begin position="380"/>
        <end position="400"/>
    </location>
</feature>
<reference evidence="11" key="1">
    <citation type="submission" date="2015-11" db="EMBL/GenBank/DDBJ databases">
        <authorList>
            <person name="Varghese N."/>
        </authorList>
    </citation>
    <scope>NUCLEOTIDE SEQUENCE [LARGE SCALE GENOMIC DNA]</scope>
</reference>
<keyword evidence="11" id="KW-1185">Reference proteome</keyword>
<evidence type="ECO:0000256" key="3">
    <source>
        <dbReference type="ARBA" id="ARBA00022475"/>
    </source>
</evidence>
<dbReference type="Proteomes" id="UP000320623">
    <property type="component" value="Unassembled WGS sequence"/>
</dbReference>
<proteinExistence type="inferred from homology"/>
<organism evidence="10 11">
    <name type="scientific">Candidatus Thermokryptus mobilis</name>
    <dbReference type="NCBI Taxonomy" id="1643428"/>
    <lineage>
        <taxon>Bacteria</taxon>
        <taxon>Pseudomonadati</taxon>
        <taxon>Candidatus Kryptoniota</taxon>
        <taxon>Candidatus Thermokryptus</taxon>
    </lineage>
</organism>
<evidence type="ECO:0000259" key="9">
    <source>
        <dbReference type="Pfam" id="PF12704"/>
    </source>
</evidence>
<feature type="transmembrane region" description="Helical" evidence="7">
    <location>
        <begin position="31"/>
        <end position="57"/>
    </location>
</feature>
<feature type="transmembrane region" description="Helical" evidence="7">
    <location>
        <begin position="285"/>
        <end position="308"/>
    </location>
</feature>
<comment type="subcellular location">
    <subcellularLocation>
        <location evidence="1">Cell membrane</location>
        <topology evidence="1">Multi-pass membrane protein</topology>
    </subcellularLocation>
</comment>
<dbReference type="PANTHER" id="PTHR30489:SF0">
    <property type="entry name" value="LIPOPROTEIN-RELEASING SYSTEM TRANSMEMBRANE PROTEIN LOLE"/>
    <property type="match status" value="1"/>
</dbReference>
<dbReference type="PANTHER" id="PTHR30489">
    <property type="entry name" value="LIPOPROTEIN-RELEASING SYSTEM TRANSMEMBRANE PROTEIN LOLE"/>
    <property type="match status" value="1"/>
</dbReference>
<comment type="similarity">
    <text evidence="2">Belongs to the ABC-4 integral membrane protein family. LolC/E subfamily.</text>
</comment>
<dbReference type="GO" id="GO:0044874">
    <property type="term" value="P:lipoprotein localization to outer membrane"/>
    <property type="evidence" value="ECO:0007669"/>
    <property type="project" value="TreeGrafter"/>
</dbReference>
<keyword evidence="3" id="KW-1003">Cell membrane</keyword>
<evidence type="ECO:0000256" key="7">
    <source>
        <dbReference type="SAM" id="Phobius"/>
    </source>
</evidence>
<feature type="domain" description="MacB-like periplasmic core" evidence="9">
    <location>
        <begin position="37"/>
        <end position="252"/>
    </location>
</feature>
<accession>A0A0S4MVD4</accession>
<dbReference type="EMBL" id="FAOO01000003">
    <property type="protein sequence ID" value="CUU02693.1"/>
    <property type="molecule type" value="Genomic_DNA"/>
</dbReference>
<dbReference type="GO" id="GO:0098797">
    <property type="term" value="C:plasma membrane protein complex"/>
    <property type="evidence" value="ECO:0007669"/>
    <property type="project" value="TreeGrafter"/>
</dbReference>
<evidence type="ECO:0000313" key="11">
    <source>
        <dbReference type="Proteomes" id="UP000320623"/>
    </source>
</evidence>
<protein>
    <submittedName>
        <fullName evidence="10">Lipoprotein-releasing system permease protein</fullName>
    </submittedName>
</protein>
<evidence type="ECO:0000256" key="2">
    <source>
        <dbReference type="ARBA" id="ARBA00005236"/>
    </source>
</evidence>
<evidence type="ECO:0000256" key="5">
    <source>
        <dbReference type="ARBA" id="ARBA00022989"/>
    </source>
</evidence>
<evidence type="ECO:0000256" key="6">
    <source>
        <dbReference type="ARBA" id="ARBA00023136"/>
    </source>
</evidence>